<comment type="caution">
    <text evidence="1">The sequence shown here is derived from an EMBL/GenBank/DDBJ whole genome shotgun (WGS) entry which is preliminary data.</text>
</comment>
<protein>
    <submittedName>
        <fullName evidence="1">Uncharacterized protein</fullName>
    </submittedName>
</protein>
<name>X8ECA9_MYCXE</name>
<dbReference type="AlphaFoldDB" id="X8ECA9"/>
<accession>X8ECA9</accession>
<reference evidence="1" key="1">
    <citation type="submission" date="2014-01" db="EMBL/GenBank/DDBJ databases">
        <authorList>
            <person name="Brown-Elliot B."/>
            <person name="Wallace R."/>
            <person name="Lenaerts A."/>
            <person name="Ordway D."/>
            <person name="DeGroote M.A."/>
            <person name="Parker T."/>
            <person name="Sizemore C."/>
            <person name="Tallon L.J."/>
            <person name="Sadzewicz L.K."/>
            <person name="Sengamalay N."/>
            <person name="Fraser C.M."/>
            <person name="Hine E."/>
            <person name="Shefchek K.A."/>
            <person name="Das S.P."/>
            <person name="Tettelin H."/>
        </authorList>
    </citation>
    <scope>NUCLEOTIDE SEQUENCE [LARGE SCALE GENOMIC DNA]</scope>
    <source>
        <strain evidence="1">4042</strain>
    </source>
</reference>
<sequence>MFGVRPDLGHKPVVVVVGCVAERSIALQHDHRRAVGFELVEDLTDALHRDHRRRVLGLCDTVRIWPTTSSWGTTRFKITVTATHASTIGTASRRIQRGNRSCIGSPATRKASVGASAEWALMRISPSRRSGRSRRWRSFRL</sequence>
<proteinExistence type="predicted"/>
<dbReference type="EMBL" id="JAOB01000004">
    <property type="protein sequence ID" value="EUA78557.1"/>
    <property type="molecule type" value="Genomic_DNA"/>
</dbReference>
<organism evidence="1">
    <name type="scientific">Mycobacterium xenopi 4042</name>
    <dbReference type="NCBI Taxonomy" id="1299334"/>
    <lineage>
        <taxon>Bacteria</taxon>
        <taxon>Bacillati</taxon>
        <taxon>Actinomycetota</taxon>
        <taxon>Actinomycetes</taxon>
        <taxon>Mycobacteriales</taxon>
        <taxon>Mycobacteriaceae</taxon>
        <taxon>Mycobacterium</taxon>
    </lineage>
</organism>
<evidence type="ECO:0000313" key="1">
    <source>
        <dbReference type="EMBL" id="EUA78557.1"/>
    </source>
</evidence>
<gene>
    <name evidence="1" type="ORF">I553_2846</name>
</gene>